<dbReference type="RefSeq" id="WP_112069252.1">
    <property type="nucleotide sequence ID" value="NZ_JUGD01000022.1"/>
</dbReference>
<protein>
    <submittedName>
        <fullName evidence="1">Uncharacterized protein</fullName>
    </submittedName>
</protein>
<organism evidence="1 2">
    <name type="scientific">Herbaspirillum rubrisubalbicans</name>
    <dbReference type="NCBI Taxonomy" id="80842"/>
    <lineage>
        <taxon>Bacteria</taxon>
        <taxon>Pseudomonadati</taxon>
        <taxon>Pseudomonadota</taxon>
        <taxon>Betaproteobacteria</taxon>
        <taxon>Burkholderiales</taxon>
        <taxon>Oxalobacteraceae</taxon>
        <taxon>Herbaspirillum</taxon>
    </lineage>
</organism>
<reference evidence="1 2" key="1">
    <citation type="submission" date="2014-12" db="EMBL/GenBank/DDBJ databases">
        <title>Complete genome sequence of Herbaspirillum rubrisubalbicans Os38.</title>
        <authorList>
            <person name="Chen M."/>
            <person name="An Q."/>
        </authorList>
    </citation>
    <scope>NUCLEOTIDE SEQUENCE [LARGE SCALE GENOMIC DNA]</scope>
    <source>
        <strain evidence="1 2">Os38</strain>
    </source>
</reference>
<gene>
    <name evidence="1" type="ORF">RB24_17970</name>
</gene>
<proteinExistence type="predicted"/>
<accession>A0ABX9BYW3</accession>
<name>A0ABX9BYW3_9BURK</name>
<keyword evidence="2" id="KW-1185">Reference proteome</keyword>
<comment type="caution">
    <text evidence="1">The sequence shown here is derived from an EMBL/GenBank/DDBJ whole genome shotgun (WGS) entry which is preliminary data.</text>
</comment>
<evidence type="ECO:0000313" key="1">
    <source>
        <dbReference type="EMBL" id="RAM63203.1"/>
    </source>
</evidence>
<dbReference type="Proteomes" id="UP000248631">
    <property type="component" value="Unassembled WGS sequence"/>
</dbReference>
<evidence type="ECO:0000313" key="2">
    <source>
        <dbReference type="Proteomes" id="UP000248631"/>
    </source>
</evidence>
<sequence>MMVTITLEFDVDGLNGYTDEYLAALWQAAQAQNKPFGDMEACENVEKIGREIIRRFLANTSPALWHFQGRHINFARQVVAHAPSDAQKAGEAA</sequence>
<dbReference type="EMBL" id="JUGD01000022">
    <property type="protein sequence ID" value="RAM63203.1"/>
    <property type="molecule type" value="Genomic_DNA"/>
</dbReference>